<feature type="active site" evidence="4">
    <location>
        <position position="41"/>
    </location>
</feature>
<comment type="catalytic activity">
    <reaction evidence="2 4">
        <text>L-methionyl-[protein] + [thioredoxin]-disulfide + H2O = L-methionyl-(S)-S-oxide-[protein] + [thioredoxin]-dithiol</text>
        <dbReference type="Rhea" id="RHEA:14217"/>
        <dbReference type="Rhea" id="RHEA-COMP:10698"/>
        <dbReference type="Rhea" id="RHEA-COMP:10700"/>
        <dbReference type="Rhea" id="RHEA-COMP:12313"/>
        <dbReference type="Rhea" id="RHEA-COMP:12315"/>
        <dbReference type="ChEBI" id="CHEBI:15377"/>
        <dbReference type="ChEBI" id="CHEBI:16044"/>
        <dbReference type="ChEBI" id="CHEBI:29950"/>
        <dbReference type="ChEBI" id="CHEBI:44120"/>
        <dbReference type="ChEBI" id="CHEBI:50058"/>
        <dbReference type="EC" id="1.8.4.11"/>
    </reaction>
</comment>
<comment type="catalytic activity">
    <reaction evidence="3 4">
        <text>[thioredoxin]-disulfide + L-methionine + H2O = L-methionine (S)-S-oxide + [thioredoxin]-dithiol</text>
        <dbReference type="Rhea" id="RHEA:19993"/>
        <dbReference type="Rhea" id="RHEA-COMP:10698"/>
        <dbReference type="Rhea" id="RHEA-COMP:10700"/>
        <dbReference type="ChEBI" id="CHEBI:15377"/>
        <dbReference type="ChEBI" id="CHEBI:29950"/>
        <dbReference type="ChEBI" id="CHEBI:50058"/>
        <dbReference type="ChEBI" id="CHEBI:57844"/>
        <dbReference type="ChEBI" id="CHEBI:58772"/>
        <dbReference type="EC" id="1.8.4.11"/>
    </reaction>
</comment>
<reference evidence="6 7" key="1">
    <citation type="submission" date="2018-08" db="EMBL/GenBank/DDBJ databases">
        <title>Whole genome sequence analysis of Dermacoccus abyssi bacteria isolated from Deep Mariana trench Micromonospora spp reveals genes involved in the environmental adaptation and production of secondary metabolites.</title>
        <authorList>
            <person name="Abdel-Mageed W.M."/>
            <person name="Lehri B."/>
            <person name="Nouioui I."/>
            <person name="Goodfellow I."/>
            <person name="Jaspars M."/>
            <person name="Karlyshev A."/>
        </authorList>
    </citation>
    <scope>NUCLEOTIDE SEQUENCE [LARGE SCALE GENOMIC DNA]</scope>
    <source>
        <strain evidence="6 7">MT1.1</strain>
    </source>
</reference>
<dbReference type="RefSeq" id="WP_118913288.1">
    <property type="nucleotide sequence ID" value="NZ_CBCRVH010000005.1"/>
</dbReference>
<dbReference type="AlphaFoldDB" id="A0A417Z511"/>
<dbReference type="HAMAP" id="MF_01401">
    <property type="entry name" value="MsrA"/>
    <property type="match status" value="1"/>
</dbReference>
<dbReference type="Pfam" id="PF01625">
    <property type="entry name" value="PMSR"/>
    <property type="match status" value="1"/>
</dbReference>
<dbReference type="EC" id="1.8.4.11" evidence="4"/>
<dbReference type="InterPro" id="IPR050162">
    <property type="entry name" value="MsrA_MetSO_reductase"/>
</dbReference>
<evidence type="ECO:0000313" key="7">
    <source>
        <dbReference type="Proteomes" id="UP000285376"/>
    </source>
</evidence>
<dbReference type="PANTHER" id="PTHR42799">
    <property type="entry name" value="MITOCHONDRIAL PEPTIDE METHIONINE SULFOXIDE REDUCTASE"/>
    <property type="match status" value="1"/>
</dbReference>
<dbReference type="PANTHER" id="PTHR42799:SF2">
    <property type="entry name" value="MITOCHONDRIAL PEPTIDE METHIONINE SULFOXIDE REDUCTASE"/>
    <property type="match status" value="1"/>
</dbReference>
<dbReference type="GO" id="GO:0033744">
    <property type="term" value="F:L-methionine:thioredoxin-disulfide S-oxidoreductase activity"/>
    <property type="evidence" value="ECO:0007669"/>
    <property type="project" value="RHEA"/>
</dbReference>
<proteinExistence type="inferred from homology"/>
<protein>
    <recommendedName>
        <fullName evidence="4">Peptide methionine sulfoxide reductase MsrA</fullName>
        <shortName evidence="4">Protein-methionine-S-oxide reductase</shortName>
        <ecNumber evidence="4">1.8.4.11</ecNumber>
    </recommendedName>
    <alternativeName>
        <fullName evidence="4">Peptide-methionine (S)-S-oxide reductase</fullName>
        <shortName evidence="4">Peptide Met(O) reductase</shortName>
    </alternativeName>
</protein>
<dbReference type="GO" id="GO:0034599">
    <property type="term" value="P:cellular response to oxidative stress"/>
    <property type="evidence" value="ECO:0007669"/>
    <property type="project" value="TreeGrafter"/>
</dbReference>
<evidence type="ECO:0000256" key="1">
    <source>
        <dbReference type="ARBA" id="ARBA00023002"/>
    </source>
</evidence>
<evidence type="ECO:0000256" key="3">
    <source>
        <dbReference type="ARBA" id="ARBA00048782"/>
    </source>
</evidence>
<dbReference type="SUPFAM" id="SSF55068">
    <property type="entry name" value="Peptide methionine sulfoxide reductase"/>
    <property type="match status" value="1"/>
</dbReference>
<dbReference type="Gene3D" id="3.30.1060.10">
    <property type="entry name" value="Peptide methionine sulphoxide reductase MsrA"/>
    <property type="match status" value="1"/>
</dbReference>
<dbReference type="GO" id="GO:0005737">
    <property type="term" value="C:cytoplasm"/>
    <property type="evidence" value="ECO:0007669"/>
    <property type="project" value="TreeGrafter"/>
</dbReference>
<sequence>MWFTRQDSAPVDVAAVHDVLGTPLLGGWPDKTETLYVAMGCFWGAERIFWQIPGVVSTAVGYMGGDRENPSYEDVCTGTTGHTEAVQIAYDPDKVSPAQLLKAFWENHDPTTANRQGNDIGTQYRSAVYWTTPEQETATRRTAEAFQGALTDAGRGAITTEMKPADEAGKFWPAEGYHQQYLAKNPGGYCNHGYKGVTCPVGVADLPAQTDVLPPSK</sequence>
<dbReference type="Proteomes" id="UP000285376">
    <property type="component" value="Unassembled WGS sequence"/>
</dbReference>
<comment type="similarity">
    <text evidence="4">Belongs to the MsrA Met sulfoxide reductase family.</text>
</comment>
<evidence type="ECO:0000313" key="6">
    <source>
        <dbReference type="EMBL" id="RHW45816.1"/>
    </source>
</evidence>
<dbReference type="InterPro" id="IPR036509">
    <property type="entry name" value="Met_Sox_Rdtase_MsrA_sf"/>
</dbReference>
<accession>A0A417Z511</accession>
<dbReference type="GO" id="GO:0008113">
    <property type="term" value="F:peptide-methionine (S)-S-oxide reductase activity"/>
    <property type="evidence" value="ECO:0007669"/>
    <property type="project" value="UniProtKB-UniRule"/>
</dbReference>
<keyword evidence="1 4" id="KW-0560">Oxidoreductase</keyword>
<dbReference type="EMBL" id="QWLM01000007">
    <property type="protein sequence ID" value="RHW45816.1"/>
    <property type="molecule type" value="Genomic_DNA"/>
</dbReference>
<dbReference type="InterPro" id="IPR002569">
    <property type="entry name" value="Met_Sox_Rdtase_MsrA_dom"/>
</dbReference>
<comment type="function">
    <text evidence="4">Has an important function as a repair enzyme for proteins that have been inactivated by oxidation. Catalyzes the reversible oxidation-reduction of methionine sulfoxide in proteins to methionine.</text>
</comment>
<gene>
    <name evidence="4 6" type="primary">msrA</name>
    <name evidence="6" type="ORF">D1832_07360</name>
</gene>
<dbReference type="NCBIfam" id="TIGR00401">
    <property type="entry name" value="msrA"/>
    <property type="match status" value="1"/>
</dbReference>
<evidence type="ECO:0000256" key="2">
    <source>
        <dbReference type="ARBA" id="ARBA00047806"/>
    </source>
</evidence>
<comment type="caution">
    <text evidence="6">The sequence shown here is derived from an EMBL/GenBank/DDBJ whole genome shotgun (WGS) entry which is preliminary data.</text>
</comment>
<evidence type="ECO:0000256" key="4">
    <source>
        <dbReference type="HAMAP-Rule" id="MF_01401"/>
    </source>
</evidence>
<name>A0A417Z511_9MICO</name>
<evidence type="ECO:0000259" key="5">
    <source>
        <dbReference type="Pfam" id="PF01625"/>
    </source>
</evidence>
<organism evidence="6 7">
    <name type="scientific">Dermacoccus abyssi</name>
    <dbReference type="NCBI Taxonomy" id="322596"/>
    <lineage>
        <taxon>Bacteria</taxon>
        <taxon>Bacillati</taxon>
        <taxon>Actinomycetota</taxon>
        <taxon>Actinomycetes</taxon>
        <taxon>Micrococcales</taxon>
        <taxon>Dermacoccaceae</taxon>
        <taxon>Dermacoccus</taxon>
    </lineage>
</organism>
<feature type="domain" description="Peptide methionine sulphoxide reductase MsrA" evidence="5">
    <location>
        <begin position="35"/>
        <end position="191"/>
    </location>
</feature>